<accession>F4WKK5</accession>
<name>F4WKK5_ACREC</name>
<dbReference type="InParanoid" id="F4WKK5"/>
<dbReference type="AlphaFoldDB" id="F4WKK5"/>
<proteinExistence type="predicted"/>
<sequence length="129" mass="14792">MPARKNHSKERIARTPAIVERAQALISDDPGQSLRVLIDVVKPWMETDVWKVVLDISDFFFWTGLISFLAIHKLGDSTQNRITLSAMRIRITLCSSAKLFEPISSLHELPYYEGRLKSFEPQHGITRQN</sequence>
<evidence type="ECO:0000313" key="1">
    <source>
        <dbReference type="EMBL" id="EGI65270.1"/>
    </source>
</evidence>
<organism evidence="2">
    <name type="scientific">Acromyrmex echinatior</name>
    <name type="common">Panamanian leafcutter ant</name>
    <name type="synonym">Acromyrmex octospinosus echinatior</name>
    <dbReference type="NCBI Taxonomy" id="103372"/>
    <lineage>
        <taxon>Eukaryota</taxon>
        <taxon>Metazoa</taxon>
        <taxon>Ecdysozoa</taxon>
        <taxon>Arthropoda</taxon>
        <taxon>Hexapoda</taxon>
        <taxon>Insecta</taxon>
        <taxon>Pterygota</taxon>
        <taxon>Neoptera</taxon>
        <taxon>Endopterygota</taxon>
        <taxon>Hymenoptera</taxon>
        <taxon>Apocrita</taxon>
        <taxon>Aculeata</taxon>
        <taxon>Formicoidea</taxon>
        <taxon>Formicidae</taxon>
        <taxon>Myrmicinae</taxon>
        <taxon>Acromyrmex</taxon>
    </lineage>
</organism>
<reference evidence="1" key="1">
    <citation type="submission" date="2011-02" db="EMBL/GenBank/DDBJ databases">
        <title>The genome of the leaf-cutting ant Acromyrmex echinatior suggests key adaptations to social evolution and fungus farming.</title>
        <authorList>
            <person name="Nygaard S."/>
            <person name="Zhang G."/>
        </authorList>
    </citation>
    <scope>NUCLEOTIDE SEQUENCE</scope>
</reference>
<keyword evidence="2" id="KW-1185">Reference proteome</keyword>
<protein>
    <submittedName>
        <fullName evidence="1">Uncharacterized protein</fullName>
    </submittedName>
</protein>
<evidence type="ECO:0000313" key="2">
    <source>
        <dbReference type="Proteomes" id="UP000007755"/>
    </source>
</evidence>
<dbReference type="EMBL" id="GL888201">
    <property type="protein sequence ID" value="EGI65270.1"/>
    <property type="molecule type" value="Genomic_DNA"/>
</dbReference>
<dbReference type="Proteomes" id="UP000007755">
    <property type="component" value="Unassembled WGS sequence"/>
</dbReference>
<gene>
    <name evidence="1" type="ORF">G5I_06269</name>
</gene>